<evidence type="ECO:0000259" key="2">
    <source>
        <dbReference type="Pfam" id="PF07811"/>
    </source>
</evidence>
<feature type="domain" description="TadE-like" evidence="2">
    <location>
        <begin position="30"/>
        <end position="71"/>
    </location>
</feature>
<proteinExistence type="predicted"/>
<dbReference type="Pfam" id="PF07811">
    <property type="entry name" value="TadE"/>
    <property type="match status" value="1"/>
</dbReference>
<dbReference type="eggNOG" id="COG4961">
    <property type="taxonomic scope" value="Bacteria"/>
</dbReference>
<dbReference type="HOGENOM" id="CLU_111553_0_0_5"/>
<dbReference type="KEGG" id="acr:Acry_2979"/>
<dbReference type="STRING" id="349163.Acry_2979"/>
<evidence type="ECO:0000313" key="3">
    <source>
        <dbReference type="EMBL" id="ABQ32169.1"/>
    </source>
</evidence>
<reference evidence="3 4" key="1">
    <citation type="submission" date="2007-05" db="EMBL/GenBank/DDBJ databases">
        <title>Complete sequence of chromosome of Acidiphilium cryptum JF-5.</title>
        <authorList>
            <consortium name="US DOE Joint Genome Institute"/>
            <person name="Copeland A."/>
            <person name="Lucas S."/>
            <person name="Lapidus A."/>
            <person name="Barry K."/>
            <person name="Detter J.C."/>
            <person name="Glavina del Rio T."/>
            <person name="Hammon N."/>
            <person name="Israni S."/>
            <person name="Dalin E."/>
            <person name="Tice H."/>
            <person name="Pitluck S."/>
            <person name="Sims D."/>
            <person name="Brettin T."/>
            <person name="Bruce D."/>
            <person name="Han C."/>
            <person name="Schmutz J."/>
            <person name="Larimer F."/>
            <person name="Land M."/>
            <person name="Hauser L."/>
            <person name="Kyrpides N."/>
            <person name="Kim E."/>
            <person name="Magnuson T."/>
            <person name="Richardson P."/>
        </authorList>
    </citation>
    <scope>NUCLEOTIDE SEQUENCE [LARGE SCALE GENOMIC DNA]</scope>
    <source>
        <strain evidence="3 4">JF-5</strain>
    </source>
</reference>
<feature type="transmembrane region" description="Helical" evidence="1">
    <location>
        <begin position="29"/>
        <end position="57"/>
    </location>
</feature>
<dbReference type="InterPro" id="IPR012495">
    <property type="entry name" value="TadE-like_dom"/>
</dbReference>
<name>A5G2T7_ACICJ</name>
<keyword evidence="1" id="KW-1133">Transmembrane helix</keyword>
<accession>A5G2T7</accession>
<dbReference type="Proteomes" id="UP000000245">
    <property type="component" value="Chromosome"/>
</dbReference>
<dbReference type="RefSeq" id="WP_007423486.1">
    <property type="nucleotide sequence ID" value="NC_009484.1"/>
</dbReference>
<keyword evidence="1" id="KW-0472">Membrane</keyword>
<keyword evidence="1" id="KW-0812">Transmembrane</keyword>
<protein>
    <submittedName>
        <fullName evidence="3">TadE family protein</fullName>
    </submittedName>
</protein>
<keyword evidence="4" id="KW-1185">Reference proteome</keyword>
<evidence type="ECO:0000256" key="1">
    <source>
        <dbReference type="SAM" id="Phobius"/>
    </source>
</evidence>
<sequence length="185" mass="20156">MLRKTRRAPKTGRFKLPARLRTLLGDGRAVAAVEFALVAAPYFALLFAIIEAGLIFFTQEVLQNATNDTARLIMTGQAQSSGMTAQQFLQDVCTDGVPLITCANLNVNVQTFPSFNAITQVNPLTSGNFNTSSLSYSLGGPGDIVMVQVFYQLPVMASLLNFSFATMNGNYRLLQATAVFRNEPY</sequence>
<organism evidence="3 4">
    <name type="scientific">Acidiphilium cryptum (strain JF-5)</name>
    <dbReference type="NCBI Taxonomy" id="349163"/>
    <lineage>
        <taxon>Bacteria</taxon>
        <taxon>Pseudomonadati</taxon>
        <taxon>Pseudomonadota</taxon>
        <taxon>Alphaproteobacteria</taxon>
        <taxon>Acetobacterales</taxon>
        <taxon>Acidocellaceae</taxon>
        <taxon>Acidiphilium</taxon>
    </lineage>
</organism>
<dbReference type="EMBL" id="CP000697">
    <property type="protein sequence ID" value="ABQ32169.1"/>
    <property type="molecule type" value="Genomic_DNA"/>
</dbReference>
<evidence type="ECO:0000313" key="4">
    <source>
        <dbReference type="Proteomes" id="UP000000245"/>
    </source>
</evidence>
<dbReference type="AlphaFoldDB" id="A5G2T7"/>
<gene>
    <name evidence="3" type="ordered locus">Acry_2979</name>
</gene>